<feature type="non-terminal residue" evidence="1">
    <location>
        <position position="174"/>
    </location>
</feature>
<name>A0ABQ5K9H4_9EUKA</name>
<comment type="caution">
    <text evidence="1">The sequence shown here is derived from an EMBL/GenBank/DDBJ whole genome shotgun (WGS) entry which is preliminary data.</text>
</comment>
<proteinExistence type="predicted"/>
<keyword evidence="2" id="KW-1185">Reference proteome</keyword>
<evidence type="ECO:0000313" key="1">
    <source>
        <dbReference type="EMBL" id="GKT29208.1"/>
    </source>
</evidence>
<organism evidence="1 2">
    <name type="scientific">Aduncisulcus paluster</name>
    <dbReference type="NCBI Taxonomy" id="2918883"/>
    <lineage>
        <taxon>Eukaryota</taxon>
        <taxon>Metamonada</taxon>
        <taxon>Carpediemonas-like organisms</taxon>
        <taxon>Aduncisulcus</taxon>
    </lineage>
</organism>
<evidence type="ECO:0000313" key="2">
    <source>
        <dbReference type="Proteomes" id="UP001057375"/>
    </source>
</evidence>
<sequence length="174" mass="19440">MASFSLQSSALSPKTIRSSAYPRHDVGSCVPIALSKHKLKKMGDRGEPCGHPLYMVRCLPSTVMIGLMIFVRKDETVWWTEPNASVRSTEHATFPFQSSDLVLNTLNVCRDTHIVSFLAMIDDIRRRACPAMKSGRHLDGSSGSLSPPLSRRVAEMCLHCVGIWEDDRILLKRD</sequence>
<dbReference type="EMBL" id="BQXS01008217">
    <property type="protein sequence ID" value="GKT29208.1"/>
    <property type="molecule type" value="Genomic_DNA"/>
</dbReference>
<gene>
    <name evidence="1" type="ORF">ADUPG1_005194</name>
</gene>
<reference evidence="1" key="1">
    <citation type="submission" date="2022-03" db="EMBL/GenBank/DDBJ databases">
        <title>Draft genome sequence of Aduncisulcus paluster, a free-living microaerophilic Fornicata.</title>
        <authorList>
            <person name="Yuyama I."/>
            <person name="Kume K."/>
            <person name="Tamura T."/>
            <person name="Inagaki Y."/>
            <person name="Hashimoto T."/>
        </authorList>
    </citation>
    <scope>NUCLEOTIDE SEQUENCE</scope>
    <source>
        <strain evidence="1">NY0171</strain>
    </source>
</reference>
<protein>
    <submittedName>
        <fullName evidence="1">Uncharacterized protein</fullName>
    </submittedName>
</protein>
<accession>A0ABQ5K9H4</accession>
<dbReference type="Proteomes" id="UP001057375">
    <property type="component" value="Unassembled WGS sequence"/>
</dbReference>